<evidence type="ECO:0000313" key="7">
    <source>
        <dbReference type="Proteomes" id="UP000317909"/>
    </source>
</evidence>
<reference evidence="6 7" key="1">
    <citation type="submission" date="2019-02" db="EMBL/GenBank/DDBJ databases">
        <title>Deep-cultivation of Planctomycetes and their phenomic and genomic characterization uncovers novel biology.</title>
        <authorList>
            <person name="Wiegand S."/>
            <person name="Jogler M."/>
            <person name="Boedeker C."/>
            <person name="Pinto D."/>
            <person name="Vollmers J."/>
            <person name="Rivas-Marin E."/>
            <person name="Kohn T."/>
            <person name="Peeters S.H."/>
            <person name="Heuer A."/>
            <person name="Rast P."/>
            <person name="Oberbeckmann S."/>
            <person name="Bunk B."/>
            <person name="Jeske O."/>
            <person name="Meyerdierks A."/>
            <person name="Storesund J.E."/>
            <person name="Kallscheuer N."/>
            <person name="Luecker S."/>
            <person name="Lage O.M."/>
            <person name="Pohl T."/>
            <person name="Merkel B.J."/>
            <person name="Hornburger P."/>
            <person name="Mueller R.-W."/>
            <person name="Bruemmer F."/>
            <person name="Labrenz M."/>
            <person name="Spormann A.M."/>
            <person name="Op den Camp H."/>
            <person name="Overmann J."/>
            <person name="Amann R."/>
            <person name="Jetten M.S.M."/>
            <person name="Mascher T."/>
            <person name="Medema M.H."/>
            <person name="Devos D.P."/>
            <person name="Kaster A.-K."/>
            <person name="Ovreas L."/>
            <person name="Rohde M."/>
            <person name="Galperin M.Y."/>
            <person name="Jogler C."/>
        </authorList>
    </citation>
    <scope>NUCLEOTIDE SEQUENCE [LARGE SCALE GENOMIC DNA]</scope>
    <source>
        <strain evidence="6 7">I41</strain>
    </source>
</reference>
<evidence type="ECO:0008006" key="8">
    <source>
        <dbReference type="Google" id="ProtNLM"/>
    </source>
</evidence>
<accession>A0A517U647</accession>
<keyword evidence="7" id="KW-1185">Reference proteome</keyword>
<protein>
    <recommendedName>
        <fullName evidence="8">Isoprenylcysteine carboxyl methyltransferase (ICMT) family protein</fullName>
    </recommendedName>
</protein>
<evidence type="ECO:0000256" key="3">
    <source>
        <dbReference type="ARBA" id="ARBA00022989"/>
    </source>
</evidence>
<dbReference type="Gene3D" id="1.20.120.1630">
    <property type="match status" value="1"/>
</dbReference>
<dbReference type="GO" id="GO:0012505">
    <property type="term" value="C:endomembrane system"/>
    <property type="evidence" value="ECO:0007669"/>
    <property type="project" value="UniProtKB-SubCell"/>
</dbReference>
<dbReference type="AlphaFoldDB" id="A0A517U647"/>
<dbReference type="InterPro" id="IPR052527">
    <property type="entry name" value="Metal_cation-efflux_comp"/>
</dbReference>
<organism evidence="6 7">
    <name type="scientific">Lacipirellula limnantheis</name>
    <dbReference type="NCBI Taxonomy" id="2528024"/>
    <lineage>
        <taxon>Bacteria</taxon>
        <taxon>Pseudomonadati</taxon>
        <taxon>Planctomycetota</taxon>
        <taxon>Planctomycetia</taxon>
        <taxon>Pirellulales</taxon>
        <taxon>Lacipirellulaceae</taxon>
        <taxon>Lacipirellula</taxon>
    </lineage>
</organism>
<dbReference type="Proteomes" id="UP000317909">
    <property type="component" value="Chromosome"/>
</dbReference>
<dbReference type="PANTHER" id="PTHR43847:SF1">
    <property type="entry name" value="BLL3993 PROTEIN"/>
    <property type="match status" value="1"/>
</dbReference>
<name>A0A517U647_9BACT</name>
<dbReference type="InterPro" id="IPR007318">
    <property type="entry name" value="Phopholipid_MeTrfase"/>
</dbReference>
<feature type="transmembrane region" description="Helical" evidence="5">
    <location>
        <begin position="55"/>
        <end position="75"/>
    </location>
</feature>
<sequence length="199" mass="21856">MMSTADGNIAPQHDWAARIVKRRVHITFAVGAILVVGSLMAGVQPHDLTNLGDAQSWIGVLLVVGGLAIRSWAAGTLRKYAELTTVGPYSIVRNPLYIGSMLMLIGFCILIGQGRLVWLIVGPFALLFLSTIKQEEGILSAQYGAVWQQYAAATPRFLPRTLAVRTGQWSAYQWRRNREYQAVAATVLGLVGLQLWQHV</sequence>
<evidence type="ECO:0000256" key="4">
    <source>
        <dbReference type="ARBA" id="ARBA00023136"/>
    </source>
</evidence>
<feature type="transmembrane region" description="Helical" evidence="5">
    <location>
        <begin position="96"/>
        <end position="121"/>
    </location>
</feature>
<dbReference type="PANTHER" id="PTHR43847">
    <property type="entry name" value="BLL3993 PROTEIN"/>
    <property type="match status" value="1"/>
</dbReference>
<evidence type="ECO:0000256" key="2">
    <source>
        <dbReference type="ARBA" id="ARBA00022692"/>
    </source>
</evidence>
<dbReference type="OrthoDB" id="5471300at2"/>
<evidence type="ECO:0000256" key="5">
    <source>
        <dbReference type="SAM" id="Phobius"/>
    </source>
</evidence>
<dbReference type="Pfam" id="PF04191">
    <property type="entry name" value="PEMT"/>
    <property type="match status" value="1"/>
</dbReference>
<feature type="transmembrane region" description="Helical" evidence="5">
    <location>
        <begin position="24"/>
        <end position="43"/>
    </location>
</feature>
<comment type="subcellular location">
    <subcellularLocation>
        <location evidence="1">Endomembrane system</location>
        <topology evidence="1">Multi-pass membrane protein</topology>
    </subcellularLocation>
</comment>
<dbReference type="KEGG" id="llh:I41_53390"/>
<keyword evidence="2 5" id="KW-0812">Transmembrane</keyword>
<proteinExistence type="predicted"/>
<evidence type="ECO:0000256" key="1">
    <source>
        <dbReference type="ARBA" id="ARBA00004127"/>
    </source>
</evidence>
<keyword evidence="4 5" id="KW-0472">Membrane</keyword>
<dbReference type="EMBL" id="CP036339">
    <property type="protein sequence ID" value="QDT76094.1"/>
    <property type="molecule type" value="Genomic_DNA"/>
</dbReference>
<gene>
    <name evidence="6" type="ORF">I41_53390</name>
</gene>
<evidence type="ECO:0000313" key="6">
    <source>
        <dbReference type="EMBL" id="QDT76094.1"/>
    </source>
</evidence>
<dbReference type="RefSeq" id="WP_145435844.1">
    <property type="nucleotide sequence ID" value="NZ_CP036339.1"/>
</dbReference>
<keyword evidence="3 5" id="KW-1133">Transmembrane helix</keyword>